<sequence length="130" mass="14441">LTYTGGYFDCQTTRICDRDMGRLCLGNVEQGGGTPSGPAIASMKTLMDRMPERQKVIIHFTDGYPDDKYSVISAVEACRKAGYWVWAISLHGYESMLTQQYGEGNWETIGAIKELPGKVARLVQKLVATR</sequence>
<reference evidence="1" key="1">
    <citation type="journal article" date="2014" name="Front. Microbiol.">
        <title>High frequency of phylogenetically diverse reductive dehalogenase-homologous genes in deep subseafloor sedimentary metagenomes.</title>
        <authorList>
            <person name="Kawai M."/>
            <person name="Futagami T."/>
            <person name="Toyoda A."/>
            <person name="Takaki Y."/>
            <person name="Nishi S."/>
            <person name="Hori S."/>
            <person name="Arai W."/>
            <person name="Tsubouchi T."/>
            <person name="Morono Y."/>
            <person name="Uchiyama I."/>
            <person name="Ito T."/>
            <person name="Fujiyama A."/>
            <person name="Inagaki F."/>
            <person name="Takami H."/>
        </authorList>
    </citation>
    <scope>NUCLEOTIDE SEQUENCE</scope>
    <source>
        <strain evidence="1">Expedition CK06-06</strain>
    </source>
</reference>
<gene>
    <name evidence="1" type="ORF">S06H3_49013</name>
</gene>
<dbReference type="InterPro" id="IPR036465">
    <property type="entry name" value="vWFA_dom_sf"/>
</dbReference>
<dbReference type="EMBL" id="BARV01030915">
    <property type="protein sequence ID" value="GAI32964.1"/>
    <property type="molecule type" value="Genomic_DNA"/>
</dbReference>
<accession>X1PQ29</accession>
<evidence type="ECO:0008006" key="2">
    <source>
        <dbReference type="Google" id="ProtNLM"/>
    </source>
</evidence>
<protein>
    <recommendedName>
        <fullName evidence="2">VWFA domain-containing protein</fullName>
    </recommendedName>
</protein>
<feature type="non-terminal residue" evidence="1">
    <location>
        <position position="1"/>
    </location>
</feature>
<dbReference type="AlphaFoldDB" id="X1PQ29"/>
<dbReference type="SUPFAM" id="SSF53300">
    <property type="entry name" value="vWA-like"/>
    <property type="match status" value="1"/>
</dbReference>
<comment type="caution">
    <text evidence="1">The sequence shown here is derived from an EMBL/GenBank/DDBJ whole genome shotgun (WGS) entry which is preliminary data.</text>
</comment>
<evidence type="ECO:0000313" key="1">
    <source>
        <dbReference type="EMBL" id="GAI32964.1"/>
    </source>
</evidence>
<dbReference type="Gene3D" id="3.40.50.410">
    <property type="entry name" value="von Willebrand factor, type A domain"/>
    <property type="match status" value="1"/>
</dbReference>
<organism evidence="1">
    <name type="scientific">marine sediment metagenome</name>
    <dbReference type="NCBI Taxonomy" id="412755"/>
    <lineage>
        <taxon>unclassified sequences</taxon>
        <taxon>metagenomes</taxon>
        <taxon>ecological metagenomes</taxon>
    </lineage>
</organism>
<proteinExistence type="predicted"/>
<name>X1PQ29_9ZZZZ</name>